<protein>
    <recommendedName>
        <fullName evidence="3">Thiaminase-2/PQQC domain-containing protein</fullName>
    </recommendedName>
</protein>
<dbReference type="InterPro" id="IPR016084">
    <property type="entry name" value="Haem_Oase-like_multi-hlx"/>
</dbReference>
<dbReference type="SUPFAM" id="SSF48613">
    <property type="entry name" value="Heme oxygenase-like"/>
    <property type="match status" value="1"/>
</dbReference>
<evidence type="ECO:0000256" key="1">
    <source>
        <dbReference type="ARBA" id="ARBA00023002"/>
    </source>
</evidence>
<dbReference type="GO" id="GO:0016491">
    <property type="term" value="F:oxidoreductase activity"/>
    <property type="evidence" value="ECO:0007669"/>
    <property type="project" value="UniProtKB-KW"/>
</dbReference>
<dbReference type="NCBIfam" id="TIGR04305">
    <property type="entry name" value="fol_rel_CADD"/>
    <property type="match status" value="1"/>
</dbReference>
<dbReference type="EMBL" id="UINC01016416">
    <property type="protein sequence ID" value="SVA68361.1"/>
    <property type="molecule type" value="Genomic_DNA"/>
</dbReference>
<dbReference type="Gene3D" id="1.20.910.10">
    <property type="entry name" value="Heme oxygenase-like"/>
    <property type="match status" value="1"/>
</dbReference>
<proteinExistence type="predicted"/>
<dbReference type="PANTHER" id="PTHR40279">
    <property type="entry name" value="PQQC-LIKE PROTEIN"/>
    <property type="match status" value="1"/>
</dbReference>
<dbReference type="AlphaFoldDB" id="A0A381XVC4"/>
<evidence type="ECO:0000313" key="2">
    <source>
        <dbReference type="EMBL" id="SVA68361.1"/>
    </source>
</evidence>
<sequence length="232" mass="27171">MKLSISEKYKGNMLFIDQIDNRIQEKHLLNHSFYKAWSAGELSVETIREYSAQYFLHVSHFPRYLSSIHTNCEDIQIRQTLLENLVDEEMGNENHPELWMRFAEGMGNTRDKVNQAIAINETKELVNTFIKLSKSEQYHIGLAALYCYESMQPEISETKKEGLQKFYGIEDENILKFFTVHMQADKWHREVVRKLLVEASNTEEIQKEILEAVDVALHALNNFLTGMERAYC</sequence>
<organism evidence="2">
    <name type="scientific">marine metagenome</name>
    <dbReference type="NCBI Taxonomy" id="408172"/>
    <lineage>
        <taxon>unclassified sequences</taxon>
        <taxon>metagenomes</taxon>
        <taxon>ecological metagenomes</taxon>
    </lineage>
</organism>
<dbReference type="SMART" id="SM01236">
    <property type="entry name" value="Haem_oxygenase_2"/>
    <property type="match status" value="1"/>
</dbReference>
<dbReference type="PANTHER" id="PTHR40279:SF3">
    <property type="entry name" value="4-AMINOBENZOATE SYNTHASE"/>
    <property type="match status" value="1"/>
</dbReference>
<dbReference type="InterPro" id="IPR027572">
    <property type="entry name" value="Fol-rel_CADD"/>
</dbReference>
<dbReference type="Pfam" id="PF14518">
    <property type="entry name" value="Haem_oxygenas_2"/>
    <property type="match status" value="1"/>
</dbReference>
<accession>A0A381XVC4</accession>
<reference evidence="2" key="1">
    <citation type="submission" date="2018-05" db="EMBL/GenBank/DDBJ databases">
        <authorList>
            <person name="Lanie J.A."/>
            <person name="Ng W.-L."/>
            <person name="Kazmierczak K.M."/>
            <person name="Andrzejewski T.M."/>
            <person name="Davidsen T.M."/>
            <person name="Wayne K.J."/>
            <person name="Tettelin H."/>
            <person name="Glass J.I."/>
            <person name="Rusch D."/>
            <person name="Podicherti R."/>
            <person name="Tsui H.-C.T."/>
            <person name="Winkler M.E."/>
        </authorList>
    </citation>
    <scope>NUCLEOTIDE SEQUENCE</scope>
</reference>
<name>A0A381XVC4_9ZZZZ</name>
<dbReference type="InterPro" id="IPR039068">
    <property type="entry name" value="PqqC-like"/>
</dbReference>
<gene>
    <name evidence="2" type="ORF">METZ01_LOCUS121215</name>
</gene>
<keyword evidence="1" id="KW-0560">Oxidoreductase</keyword>
<evidence type="ECO:0008006" key="3">
    <source>
        <dbReference type="Google" id="ProtNLM"/>
    </source>
</evidence>